<comment type="caution">
    <text evidence="6">The sequence shown here is derived from an EMBL/GenBank/DDBJ whole genome shotgun (WGS) entry which is preliminary data.</text>
</comment>
<keyword evidence="3 5" id="KW-1133">Transmembrane helix</keyword>
<keyword evidence="2 5" id="KW-0812">Transmembrane</keyword>
<feature type="transmembrane region" description="Helical" evidence="5">
    <location>
        <begin position="200"/>
        <end position="222"/>
    </location>
</feature>
<evidence type="ECO:0000256" key="1">
    <source>
        <dbReference type="ARBA" id="ARBA00004141"/>
    </source>
</evidence>
<dbReference type="GO" id="GO:0016020">
    <property type="term" value="C:membrane"/>
    <property type="evidence" value="ECO:0007669"/>
    <property type="project" value="UniProtKB-SubCell"/>
</dbReference>
<organism evidence="6 7">
    <name type="scientific">Patulibacter medicamentivorans</name>
    <dbReference type="NCBI Taxonomy" id="1097667"/>
    <lineage>
        <taxon>Bacteria</taxon>
        <taxon>Bacillati</taxon>
        <taxon>Actinomycetota</taxon>
        <taxon>Thermoleophilia</taxon>
        <taxon>Solirubrobacterales</taxon>
        <taxon>Patulibacteraceae</taxon>
        <taxon>Patulibacter</taxon>
    </lineage>
</organism>
<keyword evidence="4 5" id="KW-0472">Membrane</keyword>
<dbReference type="InterPro" id="IPR006214">
    <property type="entry name" value="Bax_inhibitor_1-related"/>
</dbReference>
<keyword evidence="7" id="KW-1185">Reference proteome</keyword>
<proteinExistence type="predicted"/>
<feature type="transmembrane region" description="Helical" evidence="5">
    <location>
        <begin position="20"/>
        <end position="42"/>
    </location>
</feature>
<comment type="subcellular location">
    <subcellularLocation>
        <location evidence="1">Membrane</location>
        <topology evidence="1">Multi-pass membrane protein</topology>
    </subcellularLocation>
</comment>
<reference evidence="6 7" key="1">
    <citation type="journal article" date="2013" name="Biodegradation">
        <title>Quantitative proteomic analysis of ibuprofen-degrading Patulibacter sp. strain I11.</title>
        <authorList>
            <person name="Almeida B."/>
            <person name="Kjeldal H."/>
            <person name="Lolas I."/>
            <person name="Knudsen A.D."/>
            <person name="Carvalho G."/>
            <person name="Nielsen K.L."/>
            <person name="Barreto Crespo M.T."/>
            <person name="Stensballe A."/>
            <person name="Nielsen J.L."/>
        </authorList>
    </citation>
    <scope>NUCLEOTIDE SEQUENCE [LARGE SCALE GENOMIC DNA]</scope>
    <source>
        <strain evidence="6 7">I11</strain>
    </source>
</reference>
<accession>H0E0T1</accession>
<dbReference type="Proteomes" id="UP000005143">
    <property type="component" value="Unassembled WGS sequence"/>
</dbReference>
<evidence type="ECO:0000313" key="7">
    <source>
        <dbReference type="Proteomes" id="UP000005143"/>
    </source>
</evidence>
<name>H0E0T1_9ACTN</name>
<feature type="transmembrane region" description="Helical" evidence="5">
    <location>
        <begin position="54"/>
        <end position="73"/>
    </location>
</feature>
<protein>
    <submittedName>
        <fullName evidence="6">Integral membrane protein</fullName>
    </submittedName>
</protein>
<dbReference type="RefSeq" id="WP_007570289.1">
    <property type="nucleotide sequence ID" value="NZ_AGUD01000012.1"/>
</dbReference>
<feature type="transmembrane region" description="Helical" evidence="5">
    <location>
        <begin position="171"/>
        <end position="188"/>
    </location>
</feature>
<feature type="transmembrane region" description="Helical" evidence="5">
    <location>
        <begin position="146"/>
        <end position="165"/>
    </location>
</feature>
<sequence length="225" mass="22638">MPETYSLPTATATRASYGALLAQTMFLVAVAIGFTVLGSYFGGGPGDAEPLSRGAAMGCTIGAIALLFASNFIGALRTGPPAMGVLFGAALLLGLGLGPVLHTFLDVKPDAVTKAAGTTALVVVAAGAGGSLVAKDLAPWMKPISIGLLIAVAVSWGMLIFGGGGGIAGDLVSIAIGGFSAVAIVVYFNVLRQRATEDDVIWIATGIFIGIYNIFVTLLSIFGND</sequence>
<evidence type="ECO:0000256" key="5">
    <source>
        <dbReference type="SAM" id="Phobius"/>
    </source>
</evidence>
<feature type="transmembrane region" description="Helical" evidence="5">
    <location>
        <begin position="111"/>
        <end position="134"/>
    </location>
</feature>
<gene>
    <name evidence="6" type="ORF">PAI11_03890</name>
</gene>
<evidence type="ECO:0000256" key="4">
    <source>
        <dbReference type="ARBA" id="ARBA00023136"/>
    </source>
</evidence>
<dbReference type="EMBL" id="AGUD01000012">
    <property type="protein sequence ID" value="EHN12695.1"/>
    <property type="molecule type" value="Genomic_DNA"/>
</dbReference>
<dbReference type="Pfam" id="PF01027">
    <property type="entry name" value="Bax1-I"/>
    <property type="match status" value="1"/>
</dbReference>
<evidence type="ECO:0000313" key="6">
    <source>
        <dbReference type="EMBL" id="EHN12695.1"/>
    </source>
</evidence>
<evidence type="ECO:0000256" key="2">
    <source>
        <dbReference type="ARBA" id="ARBA00022692"/>
    </source>
</evidence>
<feature type="transmembrane region" description="Helical" evidence="5">
    <location>
        <begin position="85"/>
        <end position="105"/>
    </location>
</feature>
<dbReference type="AlphaFoldDB" id="H0E0T1"/>
<evidence type="ECO:0000256" key="3">
    <source>
        <dbReference type="ARBA" id="ARBA00022989"/>
    </source>
</evidence>